<evidence type="ECO:0000313" key="1">
    <source>
        <dbReference type="EMBL" id="ETL40622.1"/>
    </source>
</evidence>
<dbReference type="EMBL" id="KI672805">
    <property type="protein sequence ID" value="ETL40622.1"/>
    <property type="molecule type" value="Genomic_DNA"/>
</dbReference>
<reference evidence="1 2" key="1">
    <citation type="submission" date="2013-11" db="EMBL/GenBank/DDBJ databases">
        <title>The Genome Sequence of Phytophthora parasitica CJ05E6.</title>
        <authorList>
            <consortium name="The Broad Institute Genomics Platform"/>
            <person name="Russ C."/>
            <person name="Tyler B."/>
            <person name="Panabieres F."/>
            <person name="Shan W."/>
            <person name="Tripathy S."/>
            <person name="Grunwald N."/>
            <person name="Machado M."/>
            <person name="Johnson C.S."/>
            <person name="Arredondo F."/>
            <person name="Hong C."/>
            <person name="Coffey M."/>
            <person name="Young S.K."/>
            <person name="Zeng Q."/>
            <person name="Gargeya S."/>
            <person name="Fitzgerald M."/>
            <person name="Abouelleil A."/>
            <person name="Alvarado L."/>
            <person name="Chapman S.B."/>
            <person name="Gainer-Dewar J."/>
            <person name="Goldberg J."/>
            <person name="Griggs A."/>
            <person name="Gujja S."/>
            <person name="Hansen M."/>
            <person name="Howarth C."/>
            <person name="Imamovic A."/>
            <person name="Ireland A."/>
            <person name="Larimer J."/>
            <person name="McCowan C."/>
            <person name="Murphy C."/>
            <person name="Pearson M."/>
            <person name="Poon T.W."/>
            <person name="Priest M."/>
            <person name="Roberts A."/>
            <person name="Saif S."/>
            <person name="Shea T."/>
            <person name="Sykes S."/>
            <person name="Wortman J."/>
            <person name="Nusbaum C."/>
            <person name="Birren B."/>
        </authorList>
    </citation>
    <scope>NUCLEOTIDE SEQUENCE [LARGE SCALE GENOMIC DNA]</scope>
    <source>
        <strain evidence="1 2">CJ05E6</strain>
    </source>
</reference>
<dbReference type="AlphaFoldDB" id="W2J4H5"/>
<accession>W2J4H5</accession>
<proteinExistence type="predicted"/>
<sequence>MGFNARVLCVATTSAVGASNVLSCKSDFPATLRVFCEASFWEELKEAEAVIAPLSLASGFQQHFVRCDNLLECIEKRWAKCKQPLFMLGFALHPEYVAVAKDLPETDVSGIGTLTKIAVYYHRRQLATADLGELRRDMISRMRGEFTNIKATEFRAPWEYWAAVAVETPSSVLPKLPFETEADKLAEEEDEMVGSFNDDAIPSGLSLTTAEPGCLHSTAAERYAMMPFDRSLGASTFSSGSCPGHHDLQELHERVQHAVLDYFRSRRTVREQVGQRLGVNLLGVGT</sequence>
<organism evidence="1 2">
    <name type="scientific">Phytophthora nicotianae</name>
    <name type="common">Potato buckeye rot agent</name>
    <name type="synonym">Phytophthora parasitica</name>
    <dbReference type="NCBI Taxonomy" id="4792"/>
    <lineage>
        <taxon>Eukaryota</taxon>
        <taxon>Sar</taxon>
        <taxon>Stramenopiles</taxon>
        <taxon>Oomycota</taxon>
        <taxon>Peronosporomycetes</taxon>
        <taxon>Peronosporales</taxon>
        <taxon>Peronosporaceae</taxon>
        <taxon>Phytophthora</taxon>
    </lineage>
</organism>
<gene>
    <name evidence="1" type="ORF">L916_08248</name>
</gene>
<evidence type="ECO:0000313" key="2">
    <source>
        <dbReference type="Proteomes" id="UP000053864"/>
    </source>
</evidence>
<protein>
    <submittedName>
        <fullName evidence="1">Uncharacterized protein</fullName>
    </submittedName>
</protein>
<name>W2J4H5_PHYNI</name>
<dbReference type="VEuPathDB" id="FungiDB:PPTG_11843"/>
<dbReference type="Proteomes" id="UP000053864">
    <property type="component" value="Unassembled WGS sequence"/>
</dbReference>